<dbReference type="RefSeq" id="WP_099070801.1">
    <property type="nucleotide sequence ID" value="NZ_LAHD01000114.1"/>
</dbReference>
<proteinExistence type="predicted"/>
<evidence type="ECO:0000313" key="2">
    <source>
        <dbReference type="EMBL" id="PHJ97431.1"/>
    </source>
</evidence>
<dbReference type="InterPro" id="IPR000845">
    <property type="entry name" value="Nucleoside_phosphorylase_d"/>
</dbReference>
<evidence type="ECO:0000259" key="1">
    <source>
        <dbReference type="Pfam" id="PF01048"/>
    </source>
</evidence>
<dbReference type="GeneID" id="57097076"/>
<protein>
    <submittedName>
        <fullName evidence="2">Phosphorylase</fullName>
    </submittedName>
</protein>
<dbReference type="Proteomes" id="UP000222310">
    <property type="component" value="Unassembled WGS sequence"/>
</dbReference>
<dbReference type="GO" id="GO:0003824">
    <property type="term" value="F:catalytic activity"/>
    <property type="evidence" value="ECO:0007669"/>
    <property type="project" value="InterPro"/>
</dbReference>
<feature type="domain" description="Nucleoside phosphorylase" evidence="1">
    <location>
        <begin position="64"/>
        <end position="196"/>
    </location>
</feature>
<dbReference type="Gene3D" id="3.40.50.1580">
    <property type="entry name" value="Nucleoside phosphorylase domain"/>
    <property type="match status" value="1"/>
</dbReference>
<dbReference type="GO" id="GO:0009116">
    <property type="term" value="P:nucleoside metabolic process"/>
    <property type="evidence" value="ECO:0007669"/>
    <property type="project" value="InterPro"/>
</dbReference>
<evidence type="ECO:0000313" key="3">
    <source>
        <dbReference type="Proteomes" id="UP000222310"/>
    </source>
</evidence>
<name>A0A9Q5Z7D3_NOSLI</name>
<dbReference type="SUPFAM" id="SSF53167">
    <property type="entry name" value="Purine and uridine phosphorylases"/>
    <property type="match status" value="1"/>
</dbReference>
<dbReference type="InterPro" id="IPR035994">
    <property type="entry name" value="Nucleoside_phosphorylase_sf"/>
</dbReference>
<comment type="caution">
    <text evidence="2">The sequence shown here is derived from an EMBL/GenBank/DDBJ whole genome shotgun (WGS) entry which is preliminary data.</text>
</comment>
<organism evidence="2 3">
    <name type="scientific">Nostoc linckia z8</name>
    <dbReference type="NCBI Taxonomy" id="1628746"/>
    <lineage>
        <taxon>Bacteria</taxon>
        <taxon>Bacillati</taxon>
        <taxon>Cyanobacteriota</taxon>
        <taxon>Cyanophyceae</taxon>
        <taxon>Nostocales</taxon>
        <taxon>Nostocaceae</taxon>
        <taxon>Nostoc</taxon>
    </lineage>
</organism>
<dbReference type="Pfam" id="PF01048">
    <property type="entry name" value="PNP_UDP_1"/>
    <property type="match status" value="1"/>
</dbReference>
<dbReference type="AlphaFoldDB" id="A0A9Q5Z7D3"/>
<accession>A0A9Q5Z7D3</accession>
<dbReference type="EMBL" id="LAHD01000114">
    <property type="protein sequence ID" value="PHJ97431.1"/>
    <property type="molecule type" value="Genomic_DNA"/>
</dbReference>
<sequence length="262" mass="28099">MLNFLPHDTILVPQGAEYQAVCRGLRGVTGSIPAILPIPVGMKPLLQYLQQCSKNGQFLAAKSRVLILGLCGSLSDRYGVGDIVLYQNCLYQGKQQQCDRSLTALLGMGHGAWGKQGRGAGGREQRGKFVPSLNTQQSTLNLVNALTSDRVISSAAEKRRLGKTLGVDVVDMEGFIALEFLNAAGVAVAMLRVVSDDSQHDIPDLTGAIDSDGSLRPLPLAMAMIRQPIAATRLIRGSLTALKVLEKVTNQFFSSYSSQSIV</sequence>
<reference evidence="2 3" key="1">
    <citation type="submission" date="2015-02" db="EMBL/GenBank/DDBJ databases">
        <title>Nostoc linckia genome annotation.</title>
        <authorList>
            <person name="Zhou Z."/>
        </authorList>
    </citation>
    <scope>NUCLEOTIDE SEQUENCE [LARGE SCALE GENOMIC DNA]</scope>
    <source>
        <strain evidence="3">z8</strain>
    </source>
</reference>
<gene>
    <name evidence="2" type="ORF">VF08_28730</name>
</gene>